<dbReference type="PATRIC" id="fig|273057.12.peg.837"/>
<dbReference type="STRING" id="273057.SSO0826"/>
<proteinExistence type="predicted"/>
<dbReference type="PaxDb" id="273057-SSO0826"/>
<reference evidence="2" key="1">
    <citation type="journal article" date="2001" name="Proc. Natl. Acad. Sci. U.S.A.">
        <title>The complete genome of the crenarchaeon Sulfolobus solfataricus P2.</title>
        <authorList>
            <person name="She Q."/>
            <person name="Singh R.K."/>
            <person name="Confalonieri F."/>
            <person name="Zivanovic Y."/>
            <person name="Allard G."/>
            <person name="Awayez M.J."/>
            <person name="Chan-Weiher C.C.-Y."/>
            <person name="Clausen I.G."/>
            <person name="Curtis B.A."/>
            <person name="De Moors A."/>
            <person name="Erauso G."/>
            <person name="Fletcher C."/>
            <person name="Gordon P.M.K."/>
            <person name="Heikamp-de Jong I."/>
            <person name="Jeffries A.C."/>
            <person name="Kozera C.J."/>
            <person name="Medina N."/>
            <person name="Peng X."/>
            <person name="Thi-Ngoc H.P."/>
            <person name="Redder P."/>
            <person name="Schenk M.E."/>
            <person name="Theriault C."/>
            <person name="Tolstrup N."/>
            <person name="Charlebois R.L."/>
            <person name="Doolittle W.F."/>
            <person name="Duguet M."/>
            <person name="Gaasterland T."/>
            <person name="Garrett R.A."/>
            <person name="Ragan M.A."/>
            <person name="Sensen C.W."/>
            <person name="Van der Oost J."/>
        </authorList>
    </citation>
    <scope>NUCLEOTIDE SEQUENCE [LARGE SCALE GENOMIC DNA]</scope>
    <source>
        <strain evidence="2">ATCC 35092 / DSM 1617 / JCM 11322 / P2</strain>
    </source>
</reference>
<organism evidence="1 2">
    <name type="scientific">Saccharolobus solfataricus (strain ATCC 35092 / DSM 1617 / JCM 11322 / P2)</name>
    <name type="common">Sulfolobus solfataricus</name>
    <dbReference type="NCBI Taxonomy" id="273057"/>
    <lineage>
        <taxon>Archaea</taxon>
        <taxon>Thermoproteota</taxon>
        <taxon>Thermoprotei</taxon>
        <taxon>Sulfolobales</taxon>
        <taxon>Sulfolobaceae</taxon>
        <taxon>Saccharolobus</taxon>
    </lineage>
</organism>
<name>Q7LXF2_SACS2</name>
<dbReference type="HOGENOM" id="CLU_2313921_0_0_2"/>
<sequence length="99" mass="12152">MQIIYRLSKGSEIEKFLRYDYLFLKVLHKLFRNTKKKPSDDICKLNFYDILKVINNPYAEDRLRNFILAIASYFPFTLRKIILRRIYNFRVKMYNNLFG</sequence>
<dbReference type="RefSeq" id="WP_010923116.1">
    <property type="nucleotide sequence ID" value="NC_002754.1"/>
</dbReference>
<keyword evidence="2" id="KW-1185">Reference proteome</keyword>
<accession>Q7LXF2</accession>
<dbReference type="EnsemblBacteria" id="AAK41121">
    <property type="protein sequence ID" value="AAK41121"/>
    <property type="gene ID" value="SSO0826"/>
</dbReference>
<evidence type="ECO:0000313" key="2">
    <source>
        <dbReference type="Proteomes" id="UP000001974"/>
    </source>
</evidence>
<dbReference type="InParanoid" id="Q7LXF2"/>
<dbReference type="EMBL" id="AE006641">
    <property type="protein sequence ID" value="AAK41121.1"/>
    <property type="molecule type" value="Genomic_DNA"/>
</dbReference>
<dbReference type="KEGG" id="sso:SSO0826"/>
<dbReference type="eggNOG" id="arCOG01398">
    <property type="taxonomic scope" value="Archaea"/>
</dbReference>
<dbReference type="GeneID" id="1455088"/>
<dbReference type="AlphaFoldDB" id="Q7LXF2"/>
<dbReference type="Proteomes" id="UP000001974">
    <property type="component" value="Chromosome"/>
</dbReference>
<evidence type="ECO:0000313" key="1">
    <source>
        <dbReference type="EMBL" id="AAK41121.1"/>
    </source>
</evidence>
<dbReference type="PIR" id="B99233">
    <property type="entry name" value="B99233"/>
</dbReference>
<protein>
    <submittedName>
        <fullName evidence="1">Uncharacterized protein</fullName>
    </submittedName>
</protein>
<gene>
    <name evidence="1" type="ordered locus">SSO0826</name>
</gene>